<keyword evidence="4" id="KW-1185">Reference proteome</keyword>
<feature type="signal peptide" evidence="1">
    <location>
        <begin position="1"/>
        <end position="20"/>
    </location>
</feature>
<dbReference type="OrthoDB" id="975117at2"/>
<dbReference type="EMBL" id="OCMF01000002">
    <property type="protein sequence ID" value="SOC80432.1"/>
    <property type="molecule type" value="Genomic_DNA"/>
</dbReference>
<name>A0A285X542_9FLAO</name>
<evidence type="ECO:0000313" key="4">
    <source>
        <dbReference type="Proteomes" id="UP000219193"/>
    </source>
</evidence>
<keyword evidence="1" id="KW-0732">Signal</keyword>
<reference evidence="4" key="1">
    <citation type="submission" date="2017-09" db="EMBL/GenBank/DDBJ databases">
        <authorList>
            <person name="Varghese N."/>
            <person name="Submissions S."/>
        </authorList>
    </citation>
    <scope>NUCLEOTIDE SEQUENCE [LARGE SCALE GENOMIC DNA]</scope>
    <source>
        <strain evidence="4">CGMCC 1.12641</strain>
    </source>
</reference>
<dbReference type="InterPro" id="IPR013783">
    <property type="entry name" value="Ig-like_fold"/>
</dbReference>
<dbReference type="Gene3D" id="2.60.40.3620">
    <property type="match status" value="2"/>
</dbReference>
<evidence type="ECO:0000256" key="1">
    <source>
        <dbReference type="SAM" id="SignalP"/>
    </source>
</evidence>
<dbReference type="CDD" id="cd12956">
    <property type="entry name" value="CBM_SusE-F_like"/>
    <property type="match status" value="1"/>
</dbReference>
<accession>A0A285X542</accession>
<feature type="domain" description="SusE outer membrane protein" evidence="2">
    <location>
        <begin position="22"/>
        <end position="123"/>
    </location>
</feature>
<evidence type="ECO:0000313" key="3">
    <source>
        <dbReference type="EMBL" id="SOC80432.1"/>
    </source>
</evidence>
<evidence type="ECO:0000259" key="2">
    <source>
        <dbReference type="Pfam" id="PF14292"/>
    </source>
</evidence>
<dbReference type="AlphaFoldDB" id="A0A285X542"/>
<dbReference type="Proteomes" id="UP000219193">
    <property type="component" value="Unassembled WGS sequence"/>
</dbReference>
<gene>
    <name evidence="3" type="ORF">SAMN06296241_1981</name>
</gene>
<dbReference type="RefSeq" id="WP_097056203.1">
    <property type="nucleotide sequence ID" value="NZ_OCMF01000002.1"/>
</dbReference>
<protein>
    <recommendedName>
        <fullName evidence="2">SusE outer membrane protein domain-containing protein</fullName>
    </recommendedName>
</protein>
<dbReference type="Gene3D" id="2.60.40.10">
    <property type="entry name" value="Immunoglobulins"/>
    <property type="match status" value="1"/>
</dbReference>
<dbReference type="InterPro" id="IPR025970">
    <property type="entry name" value="SusE"/>
</dbReference>
<feature type="chain" id="PRO_5012967646" description="SusE outer membrane protein domain-containing protein" evidence="1">
    <location>
        <begin position="21"/>
        <end position="379"/>
    </location>
</feature>
<proteinExistence type="predicted"/>
<dbReference type="Pfam" id="PF14292">
    <property type="entry name" value="SusE"/>
    <property type="match status" value="1"/>
</dbReference>
<sequence>MKKISILVTAILALVFNACSTDDEFTFVAKPDPEGIAFMNTFLPSYILKPSNATNLAERFVWNEVDMDVQTTVRYELQASADESFQNMTVIESDIATTNQAVTVGELLALAEEAGLDTDPDTEASNSGTVYFQVRAYAGENPATTVEQFSEPVGITVELVEDTSGEVELPKIYVVGNFQGAGGYGSDWTPADGVPLAASGPAKTDYEGFVYLNVDKPQFKFLPTNASFDGDYGDAGETDGVFTGKLKQEGEKNAGTPDGTGGYYWFKVDTEKMTYSLTKVDWGLIGNATPTGWDSDTDLVYNPETKLWTLTLELTEQVAPDNGIKFRANDGWDINLGDTGADGTLEFGGDNIGVPESGNYTVTMDLSNPRDYTYTLVKN</sequence>
<organism evidence="3 4">
    <name type="scientific">Salinimicrobium sediminis</name>
    <dbReference type="NCBI Taxonomy" id="1343891"/>
    <lineage>
        <taxon>Bacteria</taxon>
        <taxon>Pseudomonadati</taxon>
        <taxon>Bacteroidota</taxon>
        <taxon>Flavobacteriia</taxon>
        <taxon>Flavobacteriales</taxon>
        <taxon>Flavobacteriaceae</taxon>
        <taxon>Salinimicrobium</taxon>
    </lineage>
</organism>